<dbReference type="AlphaFoldDB" id="A0A1D1W341"/>
<reference evidence="1 2" key="1">
    <citation type="journal article" date="2016" name="Nat. Commun.">
        <title>Extremotolerant tardigrade genome and improved radiotolerance of human cultured cells by tardigrade-unique protein.</title>
        <authorList>
            <person name="Hashimoto T."/>
            <person name="Horikawa D.D."/>
            <person name="Saito Y."/>
            <person name="Kuwahara H."/>
            <person name="Kozuka-Hata H."/>
            <person name="Shin-I T."/>
            <person name="Minakuchi Y."/>
            <person name="Ohishi K."/>
            <person name="Motoyama A."/>
            <person name="Aizu T."/>
            <person name="Enomoto A."/>
            <person name="Kondo K."/>
            <person name="Tanaka S."/>
            <person name="Hara Y."/>
            <person name="Koshikawa S."/>
            <person name="Sagara H."/>
            <person name="Miura T."/>
            <person name="Yokobori S."/>
            <person name="Miyagawa K."/>
            <person name="Suzuki Y."/>
            <person name="Kubo T."/>
            <person name="Oyama M."/>
            <person name="Kohara Y."/>
            <person name="Fujiyama A."/>
            <person name="Arakawa K."/>
            <person name="Katayama T."/>
            <person name="Toyoda A."/>
            <person name="Kunieda T."/>
        </authorList>
    </citation>
    <scope>NUCLEOTIDE SEQUENCE [LARGE SCALE GENOMIC DNA]</scope>
    <source>
        <strain evidence="1 2">YOKOZUNA-1</strain>
    </source>
</reference>
<dbReference type="EMBL" id="BDGG01000016">
    <property type="protein sequence ID" value="GAV07952.1"/>
    <property type="molecule type" value="Genomic_DNA"/>
</dbReference>
<keyword evidence="2" id="KW-1185">Reference proteome</keyword>
<comment type="caution">
    <text evidence="1">The sequence shown here is derived from an EMBL/GenBank/DDBJ whole genome shotgun (WGS) entry which is preliminary data.</text>
</comment>
<name>A0A1D1W341_RAMVA</name>
<accession>A0A1D1W341</accession>
<sequence>MSVVAKDGADVRVLIGRITPYLKSAGTHILGDYDVIQALESNGFTLFQKIRAGDVNVGDLLIINAQ</sequence>
<proteinExistence type="predicted"/>
<dbReference type="Proteomes" id="UP000186922">
    <property type="component" value="Unassembled WGS sequence"/>
</dbReference>
<gene>
    <name evidence="1" type="primary">RvY_17725-1</name>
    <name evidence="1" type="synonym">RvY_17725.1</name>
    <name evidence="1" type="ORF">RvY_17725</name>
</gene>
<protein>
    <submittedName>
        <fullName evidence="1">Uncharacterized protein</fullName>
    </submittedName>
</protein>
<evidence type="ECO:0000313" key="2">
    <source>
        <dbReference type="Proteomes" id="UP000186922"/>
    </source>
</evidence>
<evidence type="ECO:0000313" key="1">
    <source>
        <dbReference type="EMBL" id="GAV07952.1"/>
    </source>
</evidence>
<organism evidence="1 2">
    <name type="scientific">Ramazzottius varieornatus</name>
    <name type="common">Water bear</name>
    <name type="synonym">Tardigrade</name>
    <dbReference type="NCBI Taxonomy" id="947166"/>
    <lineage>
        <taxon>Eukaryota</taxon>
        <taxon>Metazoa</taxon>
        <taxon>Ecdysozoa</taxon>
        <taxon>Tardigrada</taxon>
        <taxon>Eutardigrada</taxon>
        <taxon>Parachela</taxon>
        <taxon>Hypsibioidea</taxon>
        <taxon>Ramazzottiidae</taxon>
        <taxon>Ramazzottius</taxon>
    </lineage>
</organism>